<feature type="compositionally biased region" description="Low complexity" evidence="1">
    <location>
        <begin position="142"/>
        <end position="158"/>
    </location>
</feature>
<evidence type="ECO:0000313" key="4">
    <source>
        <dbReference type="Proteomes" id="UP000757232"/>
    </source>
</evidence>
<feature type="region of interest" description="Disordered" evidence="1">
    <location>
        <begin position="417"/>
        <end position="465"/>
    </location>
</feature>
<gene>
    <name evidence="3" type="ORF">A7U60_g5796</name>
</gene>
<name>A0A9Q5N7K8_SANBA</name>
<reference evidence="3" key="1">
    <citation type="submission" date="2016-06" db="EMBL/GenBank/DDBJ databases">
        <title>Draft Genome sequence of the fungus Inonotus baumii.</title>
        <authorList>
            <person name="Zhu H."/>
            <person name="Lin W."/>
        </authorList>
    </citation>
    <scope>NUCLEOTIDE SEQUENCE</scope>
    <source>
        <strain evidence="3">821</strain>
    </source>
</reference>
<sequence>MRHKSASSLTSNRQGSPPRDTSARTTRTDPTYAAPSSSGPSRRPNLPGDSVSRFRRTRNTERSSQAHGREYDAARERPVPPEEWRVDERTRQSGSSLSRSQSAVRGYNVHREPYQGSSTHSRAGSEGHRNRPQAKRAPSEPLPRSASAARPSPRSPVSHAGNHAEDSRQHRASPSQRLPPARSYTTPNSSSGNPPRMGRYGIYASPASSSAQIQSTPHQSQEKSLPNRNIQNSYQQHTSSNKRMETWEVKIAPPTTSTSSASASSAGPRSYLRRLAPTRTSDTNSASLTLVSDHPLMDRPLPSPPDKMEAEQAEDFARNLTQRMSVLLEMGDVDFSSPSALASLPEEGSPSSSSSGTATPTGPSTKDNSTQPVDGQPSAAMGNTQSQASSPFGTFLTNAREVNEAFVRGTGSVWDKLFGKNKGKENENAKEPIEGPIDAENVSDLQLKEPHKDSRQDSVEQDIEGSRDIMLYSPLIPDSGSIVELATSEVVTLYGDGADDARERAYRAELRRRWADGRGFVSFDALSSIEPAQEETAESDGSRAQPESDQTVVASDPMDNQQTADDSSKPKPKEKVIWVPSPDKISVQVLWWGYRMYLPPPVLHVLNGRTIETAKRAALLTGALTWLVDNLPLSSLPPVLAPAVLLLKALIPLLGMIGSFVAWSWKATVSFDRGNGVVLSATWVLPIVLVPGTWENGEVPPPPPKTNADEARSTGVEQSRS</sequence>
<evidence type="ECO:0000313" key="3">
    <source>
        <dbReference type="EMBL" id="OCB87061.1"/>
    </source>
</evidence>
<dbReference type="EMBL" id="LNZH02000195">
    <property type="protein sequence ID" value="OCB87061.1"/>
    <property type="molecule type" value="Genomic_DNA"/>
</dbReference>
<keyword evidence="2" id="KW-1133">Transmembrane helix</keyword>
<feature type="compositionally biased region" description="Basic and acidic residues" evidence="1">
    <location>
        <begin position="566"/>
        <end position="575"/>
    </location>
</feature>
<evidence type="ECO:0000256" key="2">
    <source>
        <dbReference type="SAM" id="Phobius"/>
    </source>
</evidence>
<feature type="compositionally biased region" description="Basic and acidic residues" evidence="1">
    <location>
        <begin position="67"/>
        <end position="91"/>
    </location>
</feature>
<keyword evidence="2" id="KW-0812">Transmembrane</keyword>
<feature type="transmembrane region" description="Helical" evidence="2">
    <location>
        <begin position="639"/>
        <end position="665"/>
    </location>
</feature>
<feature type="compositionally biased region" description="Low complexity" evidence="1">
    <location>
        <begin position="35"/>
        <end position="48"/>
    </location>
</feature>
<protein>
    <submittedName>
        <fullName evidence="3">Uncharacterized protein</fullName>
    </submittedName>
</protein>
<feature type="compositionally biased region" description="Basic and acidic residues" evidence="1">
    <location>
        <begin position="446"/>
        <end position="458"/>
    </location>
</feature>
<feature type="compositionally biased region" description="Polar residues" evidence="1">
    <location>
        <begin position="183"/>
        <end position="193"/>
    </location>
</feature>
<feature type="compositionally biased region" description="Polar residues" evidence="1">
    <location>
        <begin position="545"/>
        <end position="565"/>
    </location>
</feature>
<feature type="compositionally biased region" description="Polar residues" evidence="1">
    <location>
        <begin position="381"/>
        <end position="395"/>
    </location>
</feature>
<dbReference type="OrthoDB" id="3247214at2759"/>
<keyword evidence="4" id="KW-1185">Reference proteome</keyword>
<feature type="compositionally biased region" description="Polar residues" evidence="1">
    <location>
        <begin position="212"/>
        <end position="241"/>
    </location>
</feature>
<dbReference type="AlphaFoldDB" id="A0A9Q5N7K8"/>
<keyword evidence="2" id="KW-0472">Membrane</keyword>
<feature type="region of interest" description="Disordered" evidence="1">
    <location>
        <begin position="336"/>
        <end position="395"/>
    </location>
</feature>
<accession>A0A9Q5N7K8</accession>
<feature type="compositionally biased region" description="Polar residues" evidence="1">
    <location>
        <begin position="278"/>
        <end position="290"/>
    </location>
</feature>
<comment type="caution">
    <text evidence="3">The sequence shown here is derived from an EMBL/GenBank/DDBJ whole genome shotgun (WGS) entry which is preliminary data.</text>
</comment>
<feature type="region of interest" description="Disordered" evidence="1">
    <location>
        <begin position="531"/>
        <end position="575"/>
    </location>
</feature>
<organism evidence="3 4">
    <name type="scientific">Sanghuangporus baumii</name>
    <name type="common">Phellinus baumii</name>
    <dbReference type="NCBI Taxonomy" id="108892"/>
    <lineage>
        <taxon>Eukaryota</taxon>
        <taxon>Fungi</taxon>
        <taxon>Dikarya</taxon>
        <taxon>Basidiomycota</taxon>
        <taxon>Agaricomycotina</taxon>
        <taxon>Agaricomycetes</taxon>
        <taxon>Hymenochaetales</taxon>
        <taxon>Hymenochaetaceae</taxon>
        <taxon>Sanghuangporus</taxon>
    </lineage>
</organism>
<feature type="compositionally biased region" description="Polar residues" evidence="1">
    <location>
        <begin position="1"/>
        <end position="15"/>
    </location>
</feature>
<feature type="compositionally biased region" description="Low complexity" evidence="1">
    <location>
        <begin position="255"/>
        <end position="266"/>
    </location>
</feature>
<feature type="region of interest" description="Disordered" evidence="1">
    <location>
        <begin position="1"/>
        <end position="317"/>
    </location>
</feature>
<proteinExistence type="predicted"/>
<feature type="region of interest" description="Disordered" evidence="1">
    <location>
        <begin position="696"/>
        <end position="721"/>
    </location>
</feature>
<evidence type="ECO:0000256" key="1">
    <source>
        <dbReference type="SAM" id="MobiDB-lite"/>
    </source>
</evidence>
<dbReference type="Proteomes" id="UP000757232">
    <property type="component" value="Unassembled WGS sequence"/>
</dbReference>
<feature type="compositionally biased region" description="Low complexity" evidence="1">
    <location>
        <begin position="341"/>
        <end position="365"/>
    </location>
</feature>
<feature type="compositionally biased region" description="Basic and acidic residues" evidence="1">
    <location>
        <begin position="422"/>
        <end position="433"/>
    </location>
</feature>
<feature type="compositionally biased region" description="Low complexity" evidence="1">
    <location>
        <begin position="92"/>
        <end position="102"/>
    </location>
</feature>